<dbReference type="EMBL" id="BARV01045844">
    <property type="protein sequence ID" value="GAI61024.1"/>
    <property type="molecule type" value="Genomic_DNA"/>
</dbReference>
<protein>
    <submittedName>
        <fullName evidence="1">Uncharacterized protein</fullName>
    </submittedName>
</protein>
<accession>X1RZV0</accession>
<reference evidence="1" key="1">
    <citation type="journal article" date="2014" name="Front. Microbiol.">
        <title>High frequency of phylogenetically diverse reductive dehalogenase-homologous genes in deep subseafloor sedimentary metagenomes.</title>
        <authorList>
            <person name="Kawai M."/>
            <person name="Futagami T."/>
            <person name="Toyoda A."/>
            <person name="Takaki Y."/>
            <person name="Nishi S."/>
            <person name="Hori S."/>
            <person name="Arai W."/>
            <person name="Tsubouchi T."/>
            <person name="Morono Y."/>
            <person name="Uchiyama I."/>
            <person name="Ito T."/>
            <person name="Fujiyama A."/>
            <person name="Inagaki F."/>
            <person name="Takami H."/>
        </authorList>
    </citation>
    <scope>NUCLEOTIDE SEQUENCE</scope>
    <source>
        <strain evidence="1">Expedition CK06-06</strain>
    </source>
</reference>
<sequence>NDNLKVTKQLGLPKTAISYFNKYIKTDKQIKLTRNTPWTGATAS</sequence>
<gene>
    <name evidence="1" type="ORF">S06H3_66857</name>
</gene>
<feature type="non-terminal residue" evidence="1">
    <location>
        <position position="1"/>
    </location>
</feature>
<organism evidence="1">
    <name type="scientific">marine sediment metagenome</name>
    <dbReference type="NCBI Taxonomy" id="412755"/>
    <lineage>
        <taxon>unclassified sequences</taxon>
        <taxon>metagenomes</taxon>
        <taxon>ecological metagenomes</taxon>
    </lineage>
</organism>
<feature type="non-terminal residue" evidence="1">
    <location>
        <position position="44"/>
    </location>
</feature>
<proteinExistence type="predicted"/>
<evidence type="ECO:0000313" key="1">
    <source>
        <dbReference type="EMBL" id="GAI61024.1"/>
    </source>
</evidence>
<comment type="caution">
    <text evidence="1">The sequence shown here is derived from an EMBL/GenBank/DDBJ whole genome shotgun (WGS) entry which is preliminary data.</text>
</comment>
<name>X1RZV0_9ZZZZ</name>
<dbReference type="AlphaFoldDB" id="X1RZV0"/>